<keyword evidence="2" id="KW-1185">Reference proteome</keyword>
<accession>A0A225V0G0</accession>
<reference evidence="2" key="1">
    <citation type="submission" date="2017-03" db="EMBL/GenBank/DDBJ databases">
        <title>Phytopthora megakarya and P. palmivora, two closely related causual agents of cacao black pod achieved similar genome size and gene model numbers by different mechanisms.</title>
        <authorList>
            <person name="Ali S."/>
            <person name="Shao J."/>
            <person name="Larry D.J."/>
            <person name="Kronmiller B."/>
            <person name="Shen D."/>
            <person name="Strem M.D."/>
            <person name="Melnick R.L."/>
            <person name="Guiltinan M.J."/>
            <person name="Tyler B.M."/>
            <person name="Meinhardt L.W."/>
            <person name="Bailey B.A."/>
        </authorList>
    </citation>
    <scope>NUCLEOTIDE SEQUENCE [LARGE SCALE GENOMIC DNA]</scope>
    <source>
        <strain evidence="2">zdho120</strain>
    </source>
</reference>
<proteinExistence type="predicted"/>
<protein>
    <submittedName>
        <fullName evidence="1">Uncharacterized protein</fullName>
    </submittedName>
</protein>
<dbReference type="Proteomes" id="UP000198211">
    <property type="component" value="Unassembled WGS sequence"/>
</dbReference>
<comment type="caution">
    <text evidence="1">The sequence shown here is derived from an EMBL/GenBank/DDBJ whole genome shotgun (WGS) entry which is preliminary data.</text>
</comment>
<dbReference type="AlphaFoldDB" id="A0A225V0G0"/>
<dbReference type="EMBL" id="NBNE01009196">
    <property type="protein sequence ID" value="OWY98653.1"/>
    <property type="molecule type" value="Genomic_DNA"/>
</dbReference>
<evidence type="ECO:0000313" key="1">
    <source>
        <dbReference type="EMBL" id="OWY98653.1"/>
    </source>
</evidence>
<evidence type="ECO:0000313" key="2">
    <source>
        <dbReference type="Proteomes" id="UP000198211"/>
    </source>
</evidence>
<gene>
    <name evidence="1" type="ORF">PHMEG_00030530</name>
</gene>
<name>A0A225V0G0_9STRA</name>
<sequence>MLISGFPEGVIGLPPLHTALQLKRFLNLAPTSVAVDQFVFLLSRAQQKNSKGKLVTMES</sequence>
<organism evidence="1 2">
    <name type="scientific">Phytophthora megakarya</name>
    <dbReference type="NCBI Taxonomy" id="4795"/>
    <lineage>
        <taxon>Eukaryota</taxon>
        <taxon>Sar</taxon>
        <taxon>Stramenopiles</taxon>
        <taxon>Oomycota</taxon>
        <taxon>Peronosporomycetes</taxon>
        <taxon>Peronosporales</taxon>
        <taxon>Peronosporaceae</taxon>
        <taxon>Phytophthora</taxon>
    </lineage>
</organism>